<dbReference type="SMART" id="SM00388">
    <property type="entry name" value="HisKA"/>
    <property type="match status" value="1"/>
</dbReference>
<organism evidence="10 11">
    <name type="scientific">Peredibacter starrii</name>
    <dbReference type="NCBI Taxonomy" id="28202"/>
    <lineage>
        <taxon>Bacteria</taxon>
        <taxon>Pseudomonadati</taxon>
        <taxon>Bdellovibrionota</taxon>
        <taxon>Bacteriovoracia</taxon>
        <taxon>Bacteriovoracales</taxon>
        <taxon>Bacteriovoracaceae</taxon>
        <taxon>Peredibacter</taxon>
    </lineage>
</organism>
<evidence type="ECO:0000256" key="3">
    <source>
        <dbReference type="ARBA" id="ARBA00022553"/>
    </source>
</evidence>
<dbReference type="SUPFAM" id="SSF47384">
    <property type="entry name" value="Homodimeric domain of signal transducing histidine kinase"/>
    <property type="match status" value="1"/>
</dbReference>
<evidence type="ECO:0000256" key="5">
    <source>
        <dbReference type="ARBA" id="ARBA00022741"/>
    </source>
</evidence>
<dbReference type="SUPFAM" id="SSF55874">
    <property type="entry name" value="ATPase domain of HSP90 chaperone/DNA topoisomerase II/histidine kinase"/>
    <property type="match status" value="1"/>
</dbReference>
<keyword evidence="4" id="KW-0808">Transferase</keyword>
<dbReference type="InterPro" id="IPR004358">
    <property type="entry name" value="Sig_transdc_His_kin-like_C"/>
</dbReference>
<dbReference type="AlphaFoldDB" id="A0AAX4HNL3"/>
<feature type="domain" description="Histidine kinase" evidence="9">
    <location>
        <begin position="152"/>
        <end position="364"/>
    </location>
</feature>
<dbReference type="RefSeq" id="WP_321393477.1">
    <property type="nucleotide sequence ID" value="NZ_CP139487.1"/>
</dbReference>
<dbReference type="Proteomes" id="UP001324634">
    <property type="component" value="Chromosome"/>
</dbReference>
<dbReference type="InterPro" id="IPR005467">
    <property type="entry name" value="His_kinase_dom"/>
</dbReference>
<keyword evidence="3" id="KW-0597">Phosphoprotein</keyword>
<evidence type="ECO:0000256" key="4">
    <source>
        <dbReference type="ARBA" id="ARBA00022679"/>
    </source>
</evidence>
<dbReference type="Gene3D" id="3.30.565.10">
    <property type="entry name" value="Histidine kinase-like ATPase, C-terminal domain"/>
    <property type="match status" value="1"/>
</dbReference>
<dbReference type="PRINTS" id="PR00344">
    <property type="entry name" value="BCTRLSENSOR"/>
</dbReference>
<evidence type="ECO:0000313" key="10">
    <source>
        <dbReference type="EMBL" id="WPU64524.1"/>
    </source>
</evidence>
<dbReference type="PROSITE" id="PS50109">
    <property type="entry name" value="HIS_KIN"/>
    <property type="match status" value="1"/>
</dbReference>
<dbReference type="GO" id="GO:0005524">
    <property type="term" value="F:ATP binding"/>
    <property type="evidence" value="ECO:0007669"/>
    <property type="project" value="UniProtKB-KW"/>
</dbReference>
<dbReference type="PANTHER" id="PTHR42878">
    <property type="entry name" value="TWO-COMPONENT HISTIDINE KINASE"/>
    <property type="match status" value="1"/>
</dbReference>
<dbReference type="CDD" id="cd00082">
    <property type="entry name" value="HisKA"/>
    <property type="match status" value="1"/>
</dbReference>
<name>A0AAX4HNL3_9BACT</name>
<reference evidence="10 11" key="1">
    <citation type="submission" date="2023-11" db="EMBL/GenBank/DDBJ databases">
        <title>Peredibacter starrii A3.12.</title>
        <authorList>
            <person name="Mitchell R.J."/>
        </authorList>
    </citation>
    <scope>NUCLEOTIDE SEQUENCE [LARGE SCALE GENOMIC DNA]</scope>
    <source>
        <strain evidence="10 11">A3.12</strain>
    </source>
</reference>
<dbReference type="Pfam" id="PF00512">
    <property type="entry name" value="HisKA"/>
    <property type="match status" value="1"/>
</dbReference>
<evidence type="ECO:0000256" key="1">
    <source>
        <dbReference type="ARBA" id="ARBA00000085"/>
    </source>
</evidence>
<sequence length="374" mass="42656">MSKITSEMLRNKISEIIYAWEERVLQEVHAAKLQKGLALRNSLREFINQLAEELSDSKTRSSKEVEEGKQLRTRIGKQHGQARANSILYTLDQLIYEYHVLRQVIFKVLERDQPIELNDREIITEYIEQAVNDAATEFSYTLKAVQDQLSRTLAHDLRNPISIAKASAELILRRPDDENSCIDKATRIVSSMSRIDKMIRDLLDATKIKAGELPSMDLKICDVDWILREVVLELNLAEAEKVILKSKAPINGYWNEDALRRITENLITNAIKYGKTKTPVIVSVQEKDHFVSINVHNDGPPISEQDMKKLFQPFERAKSSEGKTGWGIGLTVVKTLVDALHGEITVTSVEDEGTTFSITLPIDFRNEREKPIFQ</sequence>
<keyword evidence="8" id="KW-0902">Two-component regulatory system</keyword>
<dbReference type="InterPro" id="IPR036097">
    <property type="entry name" value="HisK_dim/P_sf"/>
</dbReference>
<evidence type="ECO:0000256" key="7">
    <source>
        <dbReference type="ARBA" id="ARBA00022840"/>
    </source>
</evidence>
<evidence type="ECO:0000256" key="6">
    <source>
        <dbReference type="ARBA" id="ARBA00022777"/>
    </source>
</evidence>
<evidence type="ECO:0000259" key="9">
    <source>
        <dbReference type="PROSITE" id="PS50109"/>
    </source>
</evidence>
<dbReference type="Pfam" id="PF02518">
    <property type="entry name" value="HATPase_c"/>
    <property type="match status" value="1"/>
</dbReference>
<keyword evidence="7" id="KW-0067">ATP-binding</keyword>
<evidence type="ECO:0000313" key="11">
    <source>
        <dbReference type="Proteomes" id="UP001324634"/>
    </source>
</evidence>
<comment type="catalytic activity">
    <reaction evidence="1">
        <text>ATP + protein L-histidine = ADP + protein N-phospho-L-histidine.</text>
        <dbReference type="EC" id="2.7.13.3"/>
    </reaction>
</comment>
<dbReference type="InterPro" id="IPR050351">
    <property type="entry name" value="BphY/WalK/GraS-like"/>
</dbReference>
<gene>
    <name evidence="10" type="ORF">SOO65_17670</name>
</gene>
<dbReference type="SMART" id="SM00387">
    <property type="entry name" value="HATPase_c"/>
    <property type="match status" value="1"/>
</dbReference>
<accession>A0AAX4HNL3</accession>
<dbReference type="GO" id="GO:0007234">
    <property type="term" value="P:osmosensory signaling via phosphorelay pathway"/>
    <property type="evidence" value="ECO:0007669"/>
    <property type="project" value="TreeGrafter"/>
</dbReference>
<evidence type="ECO:0000256" key="2">
    <source>
        <dbReference type="ARBA" id="ARBA00012438"/>
    </source>
</evidence>
<keyword evidence="6 10" id="KW-0418">Kinase</keyword>
<keyword evidence="11" id="KW-1185">Reference proteome</keyword>
<dbReference type="PANTHER" id="PTHR42878:SF7">
    <property type="entry name" value="SENSOR HISTIDINE KINASE GLRK"/>
    <property type="match status" value="1"/>
</dbReference>
<dbReference type="InterPro" id="IPR003661">
    <property type="entry name" value="HisK_dim/P_dom"/>
</dbReference>
<dbReference type="GO" id="GO:0000156">
    <property type="term" value="F:phosphorelay response regulator activity"/>
    <property type="evidence" value="ECO:0007669"/>
    <property type="project" value="TreeGrafter"/>
</dbReference>
<proteinExistence type="predicted"/>
<dbReference type="EC" id="2.7.13.3" evidence="2"/>
<dbReference type="KEGG" id="psti:SOO65_17670"/>
<evidence type="ECO:0000256" key="8">
    <source>
        <dbReference type="ARBA" id="ARBA00023012"/>
    </source>
</evidence>
<protein>
    <recommendedName>
        <fullName evidence="2">histidine kinase</fullName>
        <ecNumber evidence="2">2.7.13.3</ecNumber>
    </recommendedName>
</protein>
<dbReference type="GO" id="GO:0000155">
    <property type="term" value="F:phosphorelay sensor kinase activity"/>
    <property type="evidence" value="ECO:0007669"/>
    <property type="project" value="InterPro"/>
</dbReference>
<dbReference type="EMBL" id="CP139487">
    <property type="protein sequence ID" value="WPU64524.1"/>
    <property type="molecule type" value="Genomic_DNA"/>
</dbReference>
<dbReference type="InterPro" id="IPR003594">
    <property type="entry name" value="HATPase_dom"/>
</dbReference>
<dbReference type="InterPro" id="IPR036890">
    <property type="entry name" value="HATPase_C_sf"/>
</dbReference>
<dbReference type="Gene3D" id="1.10.287.130">
    <property type="match status" value="1"/>
</dbReference>
<dbReference type="CDD" id="cd00075">
    <property type="entry name" value="HATPase"/>
    <property type="match status" value="1"/>
</dbReference>
<keyword evidence="5" id="KW-0547">Nucleotide-binding</keyword>
<dbReference type="GO" id="GO:0030295">
    <property type="term" value="F:protein kinase activator activity"/>
    <property type="evidence" value="ECO:0007669"/>
    <property type="project" value="TreeGrafter"/>
</dbReference>